<dbReference type="NCBIfam" id="TIGR01726">
    <property type="entry name" value="HEQRo_perm_3TM"/>
    <property type="match status" value="1"/>
</dbReference>
<evidence type="ECO:0000313" key="12">
    <source>
        <dbReference type="EMBL" id="KDR40465.1"/>
    </source>
</evidence>
<dbReference type="InterPro" id="IPR010065">
    <property type="entry name" value="AA_ABC_transptr_permease_3TM"/>
</dbReference>
<comment type="subcellular location">
    <subcellularLocation>
        <location evidence="2">Cell inner membrane</location>
        <topology evidence="2">Multi-pass membrane protein</topology>
    </subcellularLocation>
    <subcellularLocation>
        <location evidence="10">Cell membrane</location>
        <topology evidence="10">Multi-pass membrane protein</topology>
    </subcellularLocation>
</comment>
<keyword evidence="13" id="KW-1185">Reference proteome</keyword>
<reference evidence="12 13" key="1">
    <citation type="submission" date="2014-03" db="EMBL/GenBank/DDBJ databases">
        <title>Draft Genome Sequences of Four Burkholderia Strains.</title>
        <authorList>
            <person name="Liu X.Y."/>
            <person name="Li C.X."/>
            <person name="Xu J.H."/>
        </authorList>
    </citation>
    <scope>NUCLEOTIDE SEQUENCE [LARGE SCALE GENOMIC DNA]</scope>
    <source>
        <strain evidence="12 13">DSM 50014</strain>
    </source>
</reference>
<evidence type="ECO:0000256" key="10">
    <source>
        <dbReference type="RuleBase" id="RU363032"/>
    </source>
</evidence>
<dbReference type="InterPro" id="IPR043429">
    <property type="entry name" value="ArtM/GltK/GlnP/TcyL/YhdX-like"/>
</dbReference>
<keyword evidence="5" id="KW-1003">Cell membrane</keyword>
<keyword evidence="4 10" id="KW-0813">Transport</keyword>
<sequence>MNVPDLLTRCIGYLPQLLDGALTTLWLSAVAVVCGFFAGIFIYTMSASDSRLMATTARVYVSVFRGTPVLAQLLVFYYVPSALGLALPGAVAAAVGLSLNTAAYQSQILGAGFRSIPRGQIEAARTFNLTRRQTLWHIEVPQVIAATLPALVSEMIDIVKASAVISVIAVTDLTRVGQQLASSTYRPLEVYTLAACFYLAITTLLSLAAHGYERRIAKRA</sequence>
<evidence type="ECO:0000256" key="7">
    <source>
        <dbReference type="ARBA" id="ARBA00022970"/>
    </source>
</evidence>
<dbReference type="Gene3D" id="1.10.3720.10">
    <property type="entry name" value="MetI-like"/>
    <property type="match status" value="1"/>
</dbReference>
<dbReference type="AlphaFoldDB" id="A0A069PIN3"/>
<feature type="transmembrane region" description="Helical" evidence="10">
    <location>
        <begin position="25"/>
        <end position="45"/>
    </location>
</feature>
<comment type="function">
    <text evidence="1">Part of the binding-protein-dependent transport system for glutamine; probably responsible for the translocation of the substrate across the membrane.</text>
</comment>
<evidence type="ECO:0000256" key="9">
    <source>
        <dbReference type="ARBA" id="ARBA00023136"/>
    </source>
</evidence>
<dbReference type="InterPro" id="IPR000515">
    <property type="entry name" value="MetI-like"/>
</dbReference>
<accession>A0A069PIN3</accession>
<keyword evidence="8 10" id="KW-1133">Transmembrane helix</keyword>
<evidence type="ECO:0000256" key="4">
    <source>
        <dbReference type="ARBA" id="ARBA00022448"/>
    </source>
</evidence>
<comment type="similarity">
    <text evidence="3">Belongs to the binding-protein-dependent transport system permease family. HisMQ subfamily.</text>
</comment>
<evidence type="ECO:0000256" key="6">
    <source>
        <dbReference type="ARBA" id="ARBA00022692"/>
    </source>
</evidence>
<keyword evidence="7" id="KW-0029">Amino-acid transport</keyword>
<evidence type="ECO:0000256" key="5">
    <source>
        <dbReference type="ARBA" id="ARBA00022475"/>
    </source>
</evidence>
<evidence type="ECO:0000259" key="11">
    <source>
        <dbReference type="PROSITE" id="PS50928"/>
    </source>
</evidence>
<dbReference type="Proteomes" id="UP000027466">
    <property type="component" value="Unassembled WGS sequence"/>
</dbReference>
<dbReference type="PANTHER" id="PTHR30614">
    <property type="entry name" value="MEMBRANE COMPONENT OF AMINO ACID ABC TRANSPORTER"/>
    <property type="match status" value="1"/>
</dbReference>
<feature type="domain" description="ABC transmembrane type-1" evidence="11">
    <location>
        <begin position="21"/>
        <end position="209"/>
    </location>
</feature>
<feature type="transmembrane region" description="Helical" evidence="10">
    <location>
        <begin position="190"/>
        <end position="209"/>
    </location>
</feature>
<dbReference type="EMBL" id="JFHC01000040">
    <property type="protein sequence ID" value="KDR40465.1"/>
    <property type="molecule type" value="Genomic_DNA"/>
</dbReference>
<evidence type="ECO:0000256" key="1">
    <source>
        <dbReference type="ARBA" id="ARBA00003159"/>
    </source>
</evidence>
<dbReference type="InterPro" id="IPR035906">
    <property type="entry name" value="MetI-like_sf"/>
</dbReference>
<dbReference type="GO" id="GO:0043190">
    <property type="term" value="C:ATP-binding cassette (ABC) transporter complex"/>
    <property type="evidence" value="ECO:0007669"/>
    <property type="project" value="InterPro"/>
</dbReference>
<evidence type="ECO:0000256" key="8">
    <source>
        <dbReference type="ARBA" id="ARBA00022989"/>
    </source>
</evidence>
<dbReference type="PROSITE" id="PS50928">
    <property type="entry name" value="ABC_TM1"/>
    <property type="match status" value="1"/>
</dbReference>
<dbReference type="CDD" id="cd06261">
    <property type="entry name" value="TM_PBP2"/>
    <property type="match status" value="1"/>
</dbReference>
<evidence type="ECO:0000256" key="3">
    <source>
        <dbReference type="ARBA" id="ARBA00010072"/>
    </source>
</evidence>
<dbReference type="RefSeq" id="WP_035934395.1">
    <property type="nucleotide sequence ID" value="NZ_CADFFX010000010.1"/>
</dbReference>
<evidence type="ECO:0000256" key="2">
    <source>
        <dbReference type="ARBA" id="ARBA00004429"/>
    </source>
</evidence>
<comment type="caution">
    <text evidence="12">The sequence shown here is derived from an EMBL/GenBank/DDBJ whole genome shotgun (WGS) entry which is preliminary data.</text>
</comment>
<dbReference type="GO" id="GO:0006865">
    <property type="term" value="P:amino acid transport"/>
    <property type="evidence" value="ECO:0007669"/>
    <property type="project" value="UniProtKB-KW"/>
</dbReference>
<dbReference type="STRING" id="60547.GCA_000751215_03858"/>
<dbReference type="SUPFAM" id="SSF161098">
    <property type="entry name" value="MetI-like"/>
    <property type="match status" value="1"/>
</dbReference>
<dbReference type="Pfam" id="PF00528">
    <property type="entry name" value="BPD_transp_1"/>
    <property type="match status" value="1"/>
</dbReference>
<gene>
    <name evidence="12" type="ORF">BG61_25670</name>
</gene>
<evidence type="ECO:0000313" key="13">
    <source>
        <dbReference type="Proteomes" id="UP000027466"/>
    </source>
</evidence>
<keyword evidence="9 10" id="KW-0472">Membrane</keyword>
<proteinExistence type="inferred from homology"/>
<dbReference type="GO" id="GO:0022857">
    <property type="term" value="F:transmembrane transporter activity"/>
    <property type="evidence" value="ECO:0007669"/>
    <property type="project" value="InterPro"/>
</dbReference>
<dbReference type="PANTHER" id="PTHR30614:SF20">
    <property type="entry name" value="GLUTAMINE TRANSPORT SYSTEM PERMEASE PROTEIN GLNP"/>
    <property type="match status" value="1"/>
</dbReference>
<organism evidence="12 13">
    <name type="scientific">Caballeronia glathei</name>
    <dbReference type="NCBI Taxonomy" id="60547"/>
    <lineage>
        <taxon>Bacteria</taxon>
        <taxon>Pseudomonadati</taxon>
        <taxon>Pseudomonadota</taxon>
        <taxon>Betaproteobacteria</taxon>
        <taxon>Burkholderiales</taxon>
        <taxon>Burkholderiaceae</taxon>
        <taxon>Caballeronia</taxon>
    </lineage>
</organism>
<name>A0A069PIN3_9BURK</name>
<protein>
    <submittedName>
        <fullName evidence="12">ABC transporter permease</fullName>
    </submittedName>
</protein>
<keyword evidence="6 10" id="KW-0812">Transmembrane</keyword>